<evidence type="ECO:0000256" key="4">
    <source>
        <dbReference type="ARBA" id="ARBA00022692"/>
    </source>
</evidence>
<dbReference type="Pfam" id="PF01595">
    <property type="entry name" value="CNNM"/>
    <property type="match status" value="1"/>
</dbReference>
<dbReference type="AlphaFoldDB" id="A0A171A7T0"/>
<feature type="transmembrane region" description="Helical" evidence="11">
    <location>
        <begin position="75"/>
        <end position="97"/>
    </location>
</feature>
<dbReference type="PROSITE" id="PS51371">
    <property type="entry name" value="CBS"/>
    <property type="match status" value="1"/>
</dbReference>
<keyword evidence="15" id="KW-1185">Reference proteome</keyword>
<dbReference type="STRING" id="681398.PJIAN_3696"/>
<accession>A0A171A7T0</accession>
<evidence type="ECO:0000256" key="5">
    <source>
        <dbReference type="ARBA" id="ARBA00022737"/>
    </source>
</evidence>
<evidence type="ECO:0000256" key="11">
    <source>
        <dbReference type="SAM" id="Phobius"/>
    </source>
</evidence>
<dbReference type="SMART" id="SM01091">
    <property type="entry name" value="CorC_HlyC"/>
    <property type="match status" value="1"/>
</dbReference>
<keyword evidence="5" id="KW-0677">Repeat</keyword>
<keyword evidence="3" id="KW-1003">Cell membrane</keyword>
<dbReference type="Gene3D" id="3.10.580.10">
    <property type="entry name" value="CBS-domain"/>
    <property type="match status" value="1"/>
</dbReference>
<evidence type="ECO:0000256" key="2">
    <source>
        <dbReference type="ARBA" id="ARBA00006337"/>
    </source>
</evidence>
<dbReference type="EMBL" id="BDCR01000003">
    <property type="protein sequence ID" value="GAT63370.1"/>
    <property type="molecule type" value="Genomic_DNA"/>
</dbReference>
<keyword evidence="4 10" id="KW-0812">Transmembrane</keyword>
<dbReference type="Pfam" id="PF03471">
    <property type="entry name" value="CorC_HlyC"/>
    <property type="match status" value="1"/>
</dbReference>
<dbReference type="GO" id="GO:0005886">
    <property type="term" value="C:plasma membrane"/>
    <property type="evidence" value="ECO:0007669"/>
    <property type="project" value="UniProtKB-SubCell"/>
</dbReference>
<evidence type="ECO:0000256" key="7">
    <source>
        <dbReference type="ARBA" id="ARBA00023122"/>
    </source>
</evidence>
<feature type="transmembrane region" description="Helical" evidence="11">
    <location>
        <begin position="20"/>
        <end position="46"/>
    </location>
</feature>
<comment type="similarity">
    <text evidence="2">Belongs to the UPF0053 family.</text>
</comment>
<dbReference type="FunFam" id="3.10.580.10:FF:000002">
    <property type="entry name" value="Magnesium/cobalt efflux protein CorC"/>
    <property type="match status" value="1"/>
</dbReference>
<dbReference type="InterPro" id="IPR044751">
    <property type="entry name" value="Ion_transp-like_CBS"/>
</dbReference>
<evidence type="ECO:0000313" key="15">
    <source>
        <dbReference type="Proteomes" id="UP000076586"/>
    </source>
</evidence>
<gene>
    <name evidence="14" type="ORF">PJIAN_3696</name>
</gene>
<evidence type="ECO:0000256" key="6">
    <source>
        <dbReference type="ARBA" id="ARBA00022989"/>
    </source>
</evidence>
<dbReference type="SUPFAM" id="SSF54631">
    <property type="entry name" value="CBS-domain pair"/>
    <property type="match status" value="1"/>
</dbReference>
<keyword evidence="7 9" id="KW-0129">CBS domain</keyword>
<dbReference type="InterPro" id="IPR002550">
    <property type="entry name" value="CNNM"/>
</dbReference>
<dbReference type="Pfam" id="PF00571">
    <property type="entry name" value="CBS"/>
    <property type="match status" value="1"/>
</dbReference>
<dbReference type="GO" id="GO:0050660">
    <property type="term" value="F:flavin adenine dinucleotide binding"/>
    <property type="evidence" value="ECO:0007669"/>
    <property type="project" value="InterPro"/>
</dbReference>
<evidence type="ECO:0000313" key="14">
    <source>
        <dbReference type="EMBL" id="GAT63370.1"/>
    </source>
</evidence>
<dbReference type="PANTHER" id="PTHR22777:SF32">
    <property type="entry name" value="UPF0053 INNER MEMBRANE PROTEIN YFJD"/>
    <property type="match status" value="1"/>
</dbReference>
<sequence>MNIATIFSEIIVHPFTIETAGIILLMLLLLIITGFISASEVAFFALNPHDINELNKKTFTSDGILLSLKEQPERLLATILIANNTINVAVVILSTLLVNHLFDFSSAPWIGFLVQTVVITFLLLLIGEIGPKIYARQNALRFSRFSASMLRFLAKALKPFALLLVKSSGLVDKRLARHNTQNLSIDELSQALELTTKSDDDDKQILEGIIKFGSKSVEEIMTARLDIAAIDIKSAFAEVKQHVIESGYSRIPVYQGNIDTIKGILYSKDLLPHIDKSDSFKWQVLLRQPYFVPEQKKIDDLLREFQANKNHLAVVVDEYGGTSGIVTLEDILEEVVGEIDDEYDDTELPYTIINEHTIDFDAKISLTDFFKVVKVEETDFDNIIGEVDSLAGLILELTGELPRKDDHIVFGRYAFDILEVDERRIIKVRLTLSDQPVSE</sequence>
<keyword evidence="6 10" id="KW-1133">Transmembrane helix</keyword>
<evidence type="ECO:0000256" key="10">
    <source>
        <dbReference type="PROSITE-ProRule" id="PRU01193"/>
    </source>
</evidence>
<dbReference type="InterPro" id="IPR016169">
    <property type="entry name" value="FAD-bd_PCMH_sub2"/>
</dbReference>
<protein>
    <submittedName>
        <fullName evidence="14">Gliding motility-associated protein GldE</fullName>
    </submittedName>
</protein>
<evidence type="ECO:0000259" key="12">
    <source>
        <dbReference type="PROSITE" id="PS51371"/>
    </source>
</evidence>
<comment type="subcellular location">
    <subcellularLocation>
        <location evidence="1">Cell membrane</location>
        <topology evidence="1">Multi-pass membrane protein</topology>
    </subcellularLocation>
</comment>
<keyword evidence="8 10" id="KW-0472">Membrane</keyword>
<dbReference type="PANTHER" id="PTHR22777">
    <property type="entry name" value="HEMOLYSIN-RELATED"/>
    <property type="match status" value="1"/>
</dbReference>
<evidence type="ECO:0000256" key="8">
    <source>
        <dbReference type="ARBA" id="ARBA00023136"/>
    </source>
</evidence>
<feature type="domain" description="CBS" evidence="12">
    <location>
        <begin position="285"/>
        <end position="342"/>
    </location>
</feature>
<reference evidence="15" key="1">
    <citation type="submission" date="2016-04" db="EMBL/GenBank/DDBJ databases">
        <title>Draft genome sequence of Paludibacter jiangxiensis strain NM7.</title>
        <authorList>
            <person name="Qiu Y."/>
            <person name="Matsuura N."/>
            <person name="Ohashi A."/>
            <person name="Tourlousse M.D."/>
            <person name="Sekiguchi Y."/>
        </authorList>
    </citation>
    <scope>NUCLEOTIDE SEQUENCE [LARGE SCALE GENOMIC DNA]</scope>
    <source>
        <strain evidence="15">NM7</strain>
    </source>
</reference>
<evidence type="ECO:0000259" key="13">
    <source>
        <dbReference type="PROSITE" id="PS51846"/>
    </source>
</evidence>
<name>A0A171A7T0_9BACT</name>
<reference evidence="15" key="2">
    <citation type="journal article" date="2017" name="Genome Announc.">
        <title>Draft genome sequence of Paludibacter jiangxiensis NM7(T), a propionate-producing fermentative bacterium.</title>
        <authorList>
            <person name="Qiu Y.-L."/>
            <person name="Tourlousse D.M."/>
            <person name="Matsuura N."/>
            <person name="Ohashi A."/>
            <person name="Sekiguchi Y."/>
        </authorList>
    </citation>
    <scope>NUCLEOTIDE SEQUENCE [LARGE SCALE GENOMIC DNA]</scope>
    <source>
        <strain evidence="15">NM7</strain>
    </source>
</reference>
<evidence type="ECO:0000256" key="1">
    <source>
        <dbReference type="ARBA" id="ARBA00004651"/>
    </source>
</evidence>
<evidence type="ECO:0000256" key="9">
    <source>
        <dbReference type="PROSITE-ProRule" id="PRU00703"/>
    </source>
</evidence>
<dbReference type="Gene3D" id="3.30.465.10">
    <property type="match status" value="1"/>
</dbReference>
<comment type="caution">
    <text evidence="14">The sequence shown here is derived from an EMBL/GenBank/DDBJ whole genome shotgun (WGS) entry which is preliminary data.</text>
</comment>
<evidence type="ECO:0000256" key="3">
    <source>
        <dbReference type="ARBA" id="ARBA00022475"/>
    </source>
</evidence>
<dbReference type="InterPro" id="IPR005170">
    <property type="entry name" value="Transptr-assoc_dom"/>
</dbReference>
<organism evidence="14 15">
    <name type="scientific">Paludibacter jiangxiensis</name>
    <dbReference type="NCBI Taxonomy" id="681398"/>
    <lineage>
        <taxon>Bacteria</taxon>
        <taxon>Pseudomonadati</taxon>
        <taxon>Bacteroidota</taxon>
        <taxon>Bacteroidia</taxon>
        <taxon>Bacteroidales</taxon>
        <taxon>Paludibacteraceae</taxon>
        <taxon>Paludibacter</taxon>
    </lineage>
</organism>
<dbReference type="InterPro" id="IPR046342">
    <property type="entry name" value="CBS_dom_sf"/>
</dbReference>
<dbReference type="PROSITE" id="PS51846">
    <property type="entry name" value="CNNM"/>
    <property type="match status" value="1"/>
</dbReference>
<dbReference type="Proteomes" id="UP000076586">
    <property type="component" value="Unassembled WGS sequence"/>
</dbReference>
<dbReference type="NCBIfam" id="TIGR03520">
    <property type="entry name" value="GldE"/>
    <property type="match status" value="1"/>
</dbReference>
<dbReference type="SUPFAM" id="SSF56176">
    <property type="entry name" value="FAD-binding/transporter-associated domain-like"/>
    <property type="match status" value="1"/>
</dbReference>
<proteinExistence type="inferred from homology"/>
<dbReference type="InterPro" id="IPR019862">
    <property type="entry name" value="Motility-assoc_prot_GldE"/>
</dbReference>
<dbReference type="InterPro" id="IPR000644">
    <property type="entry name" value="CBS_dom"/>
</dbReference>
<feature type="transmembrane region" description="Helical" evidence="11">
    <location>
        <begin position="109"/>
        <end position="127"/>
    </location>
</feature>
<feature type="domain" description="CNNM transmembrane" evidence="13">
    <location>
        <begin position="15"/>
        <end position="205"/>
    </location>
</feature>
<dbReference type="InterPro" id="IPR036318">
    <property type="entry name" value="FAD-bd_PCMH-like_sf"/>
</dbReference>
<dbReference type="CDD" id="cd04590">
    <property type="entry name" value="CBS_pair_CorC_HlyC_assoc"/>
    <property type="match status" value="1"/>
</dbReference>